<keyword evidence="11 14" id="KW-0503">Monooxygenase</keyword>
<keyword evidence="7" id="KW-0256">Endoplasmic reticulum</keyword>
<evidence type="ECO:0000256" key="5">
    <source>
        <dbReference type="ARBA" id="ARBA00022617"/>
    </source>
</evidence>
<evidence type="ECO:0000256" key="15">
    <source>
        <dbReference type="SAM" id="Phobius"/>
    </source>
</evidence>
<dbReference type="Proteomes" id="UP000001646">
    <property type="component" value="Chromosome 4"/>
</dbReference>
<dbReference type="GO" id="GO:0005737">
    <property type="term" value="C:cytoplasm"/>
    <property type="evidence" value="ECO:0000318"/>
    <property type="project" value="GO_Central"/>
</dbReference>
<accession>G1KGI4</accession>
<reference evidence="16" key="3">
    <citation type="submission" date="2025-09" db="UniProtKB">
        <authorList>
            <consortium name="Ensembl"/>
        </authorList>
    </citation>
    <scope>IDENTIFICATION</scope>
</reference>
<comment type="cofactor">
    <cofactor evidence="1 13">
        <name>heme</name>
        <dbReference type="ChEBI" id="CHEBI:30413"/>
    </cofactor>
</comment>
<protein>
    <submittedName>
        <fullName evidence="16">Uncharacterized protein</fullName>
    </submittedName>
</protein>
<keyword evidence="15" id="KW-0812">Transmembrane</keyword>
<dbReference type="InterPro" id="IPR001128">
    <property type="entry name" value="Cyt_P450"/>
</dbReference>
<dbReference type="AlphaFoldDB" id="G1KGI4"/>
<keyword evidence="12 15" id="KW-0472">Membrane</keyword>
<evidence type="ECO:0000256" key="8">
    <source>
        <dbReference type="ARBA" id="ARBA00022848"/>
    </source>
</evidence>
<sequence length="436" mass="49756">FGIMLCHCFAVFWEALSLKIVFVFLFTFLIIADYIRQRRPRGFPPGPRPLPFVGNLFSVDITKPHLSSEKFMEIYGKIFSLQLGKFPFVIVNGLQLVKEALIHQNENFVDRPILPIIYDHSKTFGLIMSNGLSWKQQRRFALSTLRNFGLGKRSLEEQIQEESRFLVGAIEDEKGQPFDSHYQINNAVSNVICSVTFGKCFDYHDSQFQKLLHLLDEMGNVQAGFWGMVRPACDFMCSKDLFIAGTETETTSATLRWAVLYMAIYPDIQGKVQAEIDSVIGQSRSLTMADRDSLPYTNAVIHEIQRMGNILPFSAPRVAVNDTRLAGFYLPKGTILLPNLTSLLFDKDEWDTPNKFNPNHFLKDGQFMKREAFIPFSIGKRSCLGEQLARMELFLFFTTLMQKFTFQAPNGLRLSLDFKIGNALSPKPYKICAISR</sequence>
<dbReference type="Ensembl" id="ENSACAT00000007395.4">
    <property type="protein sequence ID" value="ENSACAP00000007240.4"/>
    <property type="gene ID" value="ENSACAG00000007240.4"/>
</dbReference>
<evidence type="ECO:0000256" key="11">
    <source>
        <dbReference type="ARBA" id="ARBA00023033"/>
    </source>
</evidence>
<keyword evidence="5 13" id="KW-0349">Heme</keyword>
<evidence type="ECO:0000256" key="1">
    <source>
        <dbReference type="ARBA" id="ARBA00001971"/>
    </source>
</evidence>
<dbReference type="SUPFAM" id="SSF48264">
    <property type="entry name" value="Cytochrome P450"/>
    <property type="match status" value="1"/>
</dbReference>
<dbReference type="InParanoid" id="G1KGI4"/>
<reference evidence="16" key="2">
    <citation type="submission" date="2025-08" db="UniProtKB">
        <authorList>
            <consortium name="Ensembl"/>
        </authorList>
    </citation>
    <scope>IDENTIFICATION</scope>
</reference>
<name>G1KGI4_ANOCA</name>
<dbReference type="FunFam" id="1.10.630.10:FF:000238">
    <property type="entry name" value="Cytochrome P450 2A6"/>
    <property type="match status" value="2"/>
</dbReference>
<evidence type="ECO:0000256" key="10">
    <source>
        <dbReference type="ARBA" id="ARBA00023004"/>
    </source>
</evidence>
<dbReference type="Gene3D" id="1.10.630.10">
    <property type="entry name" value="Cytochrome P450"/>
    <property type="match status" value="2"/>
</dbReference>
<dbReference type="InterPro" id="IPR002401">
    <property type="entry name" value="Cyt_P450_E_grp-I"/>
</dbReference>
<dbReference type="eggNOG" id="KOG0156">
    <property type="taxonomic scope" value="Eukaryota"/>
</dbReference>
<dbReference type="PROSITE" id="PS00086">
    <property type="entry name" value="CYTOCHROME_P450"/>
    <property type="match status" value="1"/>
</dbReference>
<evidence type="ECO:0000256" key="9">
    <source>
        <dbReference type="ARBA" id="ARBA00023002"/>
    </source>
</evidence>
<dbReference type="InterPro" id="IPR050182">
    <property type="entry name" value="Cytochrome_P450_fam2"/>
</dbReference>
<feature type="transmembrane region" description="Helical" evidence="15">
    <location>
        <begin position="12"/>
        <end position="32"/>
    </location>
</feature>
<evidence type="ECO:0000256" key="3">
    <source>
        <dbReference type="ARBA" id="ARBA00004406"/>
    </source>
</evidence>
<evidence type="ECO:0000256" key="4">
    <source>
        <dbReference type="ARBA" id="ARBA00010617"/>
    </source>
</evidence>
<comment type="subcellular location">
    <subcellularLocation>
        <location evidence="3">Endoplasmic reticulum membrane</location>
        <topology evidence="3">Peripheral membrane protein</topology>
    </subcellularLocation>
    <subcellularLocation>
        <location evidence="2">Microsome membrane</location>
        <topology evidence="2">Peripheral membrane protein</topology>
    </subcellularLocation>
</comment>
<dbReference type="PRINTS" id="PR00385">
    <property type="entry name" value="P450"/>
</dbReference>
<dbReference type="STRING" id="28377.ENSACAP00000007240"/>
<dbReference type="GO" id="GO:0006805">
    <property type="term" value="P:xenobiotic metabolic process"/>
    <property type="evidence" value="ECO:0000318"/>
    <property type="project" value="GO_Central"/>
</dbReference>
<dbReference type="PANTHER" id="PTHR24300:SF177">
    <property type="entry name" value="CYTOCHROME P450 2J2"/>
    <property type="match status" value="1"/>
</dbReference>
<evidence type="ECO:0000256" key="6">
    <source>
        <dbReference type="ARBA" id="ARBA00022723"/>
    </source>
</evidence>
<dbReference type="GO" id="GO:0016712">
    <property type="term" value="F:oxidoreductase activity, acting on paired donors, with incorporation or reduction of molecular oxygen, reduced flavin or flavoprotein as one donor, and incorporation of one atom of oxygen"/>
    <property type="evidence" value="ECO:0000318"/>
    <property type="project" value="GO_Central"/>
</dbReference>
<organism evidence="16 17">
    <name type="scientific">Anolis carolinensis</name>
    <name type="common">Green anole</name>
    <name type="synonym">American chameleon</name>
    <dbReference type="NCBI Taxonomy" id="28377"/>
    <lineage>
        <taxon>Eukaryota</taxon>
        <taxon>Metazoa</taxon>
        <taxon>Chordata</taxon>
        <taxon>Craniata</taxon>
        <taxon>Vertebrata</taxon>
        <taxon>Euteleostomi</taxon>
        <taxon>Lepidosauria</taxon>
        <taxon>Squamata</taxon>
        <taxon>Bifurcata</taxon>
        <taxon>Unidentata</taxon>
        <taxon>Episquamata</taxon>
        <taxon>Toxicofera</taxon>
        <taxon>Iguania</taxon>
        <taxon>Dactyloidae</taxon>
        <taxon>Anolis</taxon>
    </lineage>
</organism>
<keyword evidence="15" id="KW-1133">Transmembrane helix</keyword>
<dbReference type="Pfam" id="PF00067">
    <property type="entry name" value="p450"/>
    <property type="match status" value="2"/>
</dbReference>
<keyword evidence="8" id="KW-0492">Microsome</keyword>
<comment type="similarity">
    <text evidence="4 14">Belongs to the cytochrome P450 family.</text>
</comment>
<evidence type="ECO:0000313" key="17">
    <source>
        <dbReference type="Proteomes" id="UP000001646"/>
    </source>
</evidence>
<evidence type="ECO:0000256" key="2">
    <source>
        <dbReference type="ARBA" id="ARBA00004174"/>
    </source>
</evidence>
<evidence type="ECO:0000256" key="14">
    <source>
        <dbReference type="RuleBase" id="RU000461"/>
    </source>
</evidence>
<evidence type="ECO:0000313" key="16">
    <source>
        <dbReference type="Ensembl" id="ENSACAP00000007240.4"/>
    </source>
</evidence>
<dbReference type="GO" id="GO:0005789">
    <property type="term" value="C:endoplasmic reticulum membrane"/>
    <property type="evidence" value="ECO:0007669"/>
    <property type="project" value="UniProtKB-SubCell"/>
</dbReference>
<dbReference type="PANTHER" id="PTHR24300">
    <property type="entry name" value="CYTOCHROME P450 508A4-RELATED"/>
    <property type="match status" value="1"/>
</dbReference>
<dbReference type="GeneTree" id="ENSGT00950000182879"/>
<evidence type="ECO:0000256" key="12">
    <source>
        <dbReference type="ARBA" id="ARBA00023136"/>
    </source>
</evidence>
<evidence type="ECO:0000256" key="7">
    <source>
        <dbReference type="ARBA" id="ARBA00022824"/>
    </source>
</evidence>
<dbReference type="GO" id="GO:0020037">
    <property type="term" value="F:heme binding"/>
    <property type="evidence" value="ECO:0000318"/>
    <property type="project" value="GO_Central"/>
</dbReference>
<evidence type="ECO:0000256" key="13">
    <source>
        <dbReference type="PIRSR" id="PIRSR602401-1"/>
    </source>
</evidence>
<dbReference type="GO" id="GO:0006082">
    <property type="term" value="P:organic acid metabolic process"/>
    <property type="evidence" value="ECO:0000318"/>
    <property type="project" value="GO_Central"/>
</dbReference>
<dbReference type="HOGENOM" id="CLU_001570_22_0_1"/>
<dbReference type="InterPro" id="IPR036396">
    <property type="entry name" value="Cyt_P450_sf"/>
</dbReference>
<feature type="binding site" description="axial binding residue" evidence="13">
    <location>
        <position position="383"/>
    </location>
    <ligand>
        <name>heme</name>
        <dbReference type="ChEBI" id="CHEBI:30413"/>
    </ligand>
    <ligandPart>
        <name>Fe</name>
        <dbReference type="ChEBI" id="CHEBI:18248"/>
    </ligandPart>
</feature>
<keyword evidence="9 14" id="KW-0560">Oxidoreductase</keyword>
<keyword evidence="17" id="KW-1185">Reference proteome</keyword>
<dbReference type="Bgee" id="ENSACAG00000007240">
    <property type="expression patterns" value="Expressed in liver and 3 other cell types or tissues"/>
</dbReference>
<dbReference type="GO" id="GO:0005506">
    <property type="term" value="F:iron ion binding"/>
    <property type="evidence" value="ECO:0007669"/>
    <property type="project" value="InterPro"/>
</dbReference>
<keyword evidence="6 13" id="KW-0479">Metal-binding</keyword>
<reference evidence="16 17" key="1">
    <citation type="submission" date="2009-12" db="EMBL/GenBank/DDBJ databases">
        <title>The Genome Sequence of Anolis carolinensis (Green Anole Lizard).</title>
        <authorList>
            <consortium name="The Genome Sequencing Platform"/>
            <person name="Di Palma F."/>
            <person name="Alfoldi J."/>
            <person name="Heiman D."/>
            <person name="Young S."/>
            <person name="Grabherr M."/>
            <person name="Johnson J."/>
            <person name="Lander E.S."/>
            <person name="Lindblad-Toh K."/>
        </authorList>
    </citation>
    <scope>NUCLEOTIDE SEQUENCE [LARGE SCALE GENOMIC DNA]</scope>
    <source>
        <strain evidence="16 17">JBL SC #1</strain>
    </source>
</reference>
<proteinExistence type="inferred from homology"/>
<dbReference type="PRINTS" id="PR00463">
    <property type="entry name" value="EP450I"/>
</dbReference>
<dbReference type="InterPro" id="IPR017972">
    <property type="entry name" value="Cyt_P450_CS"/>
</dbReference>
<keyword evidence="10 13" id="KW-0408">Iron</keyword>